<dbReference type="Proteomes" id="UP001285441">
    <property type="component" value="Unassembled WGS sequence"/>
</dbReference>
<reference evidence="2" key="1">
    <citation type="journal article" date="2023" name="Mol. Phylogenet. Evol.">
        <title>Genome-scale phylogeny and comparative genomics of the fungal order Sordariales.</title>
        <authorList>
            <person name="Hensen N."/>
            <person name="Bonometti L."/>
            <person name="Westerberg I."/>
            <person name="Brannstrom I.O."/>
            <person name="Guillou S."/>
            <person name="Cros-Aarteil S."/>
            <person name="Calhoun S."/>
            <person name="Haridas S."/>
            <person name="Kuo A."/>
            <person name="Mondo S."/>
            <person name="Pangilinan J."/>
            <person name="Riley R."/>
            <person name="LaButti K."/>
            <person name="Andreopoulos B."/>
            <person name="Lipzen A."/>
            <person name="Chen C."/>
            <person name="Yan M."/>
            <person name="Daum C."/>
            <person name="Ng V."/>
            <person name="Clum A."/>
            <person name="Steindorff A."/>
            <person name="Ohm R.A."/>
            <person name="Martin F."/>
            <person name="Silar P."/>
            <person name="Natvig D.O."/>
            <person name="Lalanne C."/>
            <person name="Gautier V."/>
            <person name="Ament-Velasquez S.L."/>
            <person name="Kruys A."/>
            <person name="Hutchinson M.I."/>
            <person name="Powell A.J."/>
            <person name="Barry K."/>
            <person name="Miller A.N."/>
            <person name="Grigoriev I.V."/>
            <person name="Debuchy R."/>
            <person name="Gladieux P."/>
            <person name="Hiltunen Thoren M."/>
            <person name="Johannesson H."/>
        </authorList>
    </citation>
    <scope>NUCLEOTIDE SEQUENCE</scope>
    <source>
        <strain evidence="2">CBS 232.78</strain>
    </source>
</reference>
<reference evidence="2" key="2">
    <citation type="submission" date="2023-06" db="EMBL/GenBank/DDBJ databases">
        <authorList>
            <consortium name="Lawrence Berkeley National Laboratory"/>
            <person name="Haridas S."/>
            <person name="Hensen N."/>
            <person name="Bonometti L."/>
            <person name="Westerberg I."/>
            <person name="Brannstrom I.O."/>
            <person name="Guillou S."/>
            <person name="Cros-Aarteil S."/>
            <person name="Calhoun S."/>
            <person name="Kuo A."/>
            <person name="Mondo S."/>
            <person name="Pangilinan J."/>
            <person name="Riley R."/>
            <person name="LaButti K."/>
            <person name="Andreopoulos B."/>
            <person name="Lipzen A."/>
            <person name="Chen C."/>
            <person name="Yanf M."/>
            <person name="Daum C."/>
            <person name="Ng V."/>
            <person name="Clum A."/>
            <person name="Steindorff A."/>
            <person name="Ohm R."/>
            <person name="Martin F."/>
            <person name="Silar P."/>
            <person name="Natvig D."/>
            <person name="Lalanne C."/>
            <person name="Gautier V."/>
            <person name="Ament-velasquez S.L."/>
            <person name="Kruys A."/>
            <person name="Hutchinson M.I."/>
            <person name="Powell A.J."/>
            <person name="Barry K."/>
            <person name="Miller A.N."/>
            <person name="Grigoriev I.V."/>
            <person name="Debuchy R."/>
            <person name="Gladieux P."/>
            <person name="Thoren M.H."/>
            <person name="Johannesson H."/>
        </authorList>
    </citation>
    <scope>NUCLEOTIDE SEQUENCE</scope>
    <source>
        <strain evidence="2">CBS 232.78</strain>
    </source>
</reference>
<keyword evidence="1" id="KW-0812">Transmembrane</keyword>
<evidence type="ECO:0000256" key="1">
    <source>
        <dbReference type="SAM" id="Phobius"/>
    </source>
</evidence>
<keyword evidence="1" id="KW-1133">Transmembrane helix</keyword>
<proteinExistence type="predicted"/>
<keyword evidence="1" id="KW-0472">Membrane</keyword>
<feature type="transmembrane region" description="Helical" evidence="1">
    <location>
        <begin position="147"/>
        <end position="168"/>
    </location>
</feature>
<accession>A0AAE0U1H3</accession>
<sequence>MGRRRVVGWAARRPCLSCCPSSAWMTKIWTSDDRDRGRRLPFGAGSASVFGRRRRQMVCLCCRAHRYHGRGRGLCSDPDPCLDLGCLGLCRDLLDQSRDCCRAVVSGRGIRAGGRRGRLLVCRDRRRPLRHCCCASLSIGNRRCRRLSAGAVAIVSAIALLGASLPYWCDWEFLGDRERDAVAG</sequence>
<evidence type="ECO:0000313" key="2">
    <source>
        <dbReference type="EMBL" id="KAK3387548.1"/>
    </source>
</evidence>
<comment type="caution">
    <text evidence="2">The sequence shown here is derived from an EMBL/GenBank/DDBJ whole genome shotgun (WGS) entry which is preliminary data.</text>
</comment>
<dbReference type="AlphaFoldDB" id="A0AAE0U1H3"/>
<protein>
    <submittedName>
        <fullName evidence="2">Uncharacterized protein</fullName>
    </submittedName>
</protein>
<gene>
    <name evidence="2" type="ORF">B0H63DRAFT_159653</name>
</gene>
<name>A0AAE0U1H3_9PEZI</name>
<evidence type="ECO:0000313" key="3">
    <source>
        <dbReference type="Proteomes" id="UP001285441"/>
    </source>
</evidence>
<keyword evidence="3" id="KW-1185">Reference proteome</keyword>
<organism evidence="2 3">
    <name type="scientific">Podospora didyma</name>
    <dbReference type="NCBI Taxonomy" id="330526"/>
    <lineage>
        <taxon>Eukaryota</taxon>
        <taxon>Fungi</taxon>
        <taxon>Dikarya</taxon>
        <taxon>Ascomycota</taxon>
        <taxon>Pezizomycotina</taxon>
        <taxon>Sordariomycetes</taxon>
        <taxon>Sordariomycetidae</taxon>
        <taxon>Sordariales</taxon>
        <taxon>Podosporaceae</taxon>
        <taxon>Podospora</taxon>
    </lineage>
</organism>
<dbReference type="EMBL" id="JAULSW010000003">
    <property type="protein sequence ID" value="KAK3387548.1"/>
    <property type="molecule type" value="Genomic_DNA"/>
</dbReference>